<evidence type="ECO:0000313" key="2">
    <source>
        <dbReference type="EMBL" id="RPA88564.1"/>
    </source>
</evidence>
<feature type="signal peptide" evidence="1">
    <location>
        <begin position="1"/>
        <end position="18"/>
    </location>
</feature>
<sequence>MLFNNFLTVLPLIVTVLAVAVPDTKSVHSAPAFADIIDNPIWANIRKISADTPSKSDKWAAIEKLVKGTFLDPEVIAASQAALTSTSDDPVAQSVQCDTTGGSPNYYESITLVSEVYGRRDETHGRVYNPGRGCSEHASLGSSHFGVCSWNDSVMSWKTFGDFSYAVTTRCIVYYNGTPLSGGRYEWDTSNPRFHDDVRVY</sequence>
<feature type="chain" id="PRO_5017948706" description="Secreted protein" evidence="1">
    <location>
        <begin position="19"/>
        <end position="201"/>
    </location>
</feature>
<proteinExistence type="predicted"/>
<reference evidence="2 3" key="1">
    <citation type="journal article" date="2018" name="Nat. Ecol. Evol.">
        <title>Pezizomycetes genomes reveal the molecular basis of ectomycorrhizal truffle lifestyle.</title>
        <authorList>
            <person name="Murat C."/>
            <person name="Payen T."/>
            <person name="Noel B."/>
            <person name="Kuo A."/>
            <person name="Morin E."/>
            <person name="Chen J."/>
            <person name="Kohler A."/>
            <person name="Krizsan K."/>
            <person name="Balestrini R."/>
            <person name="Da Silva C."/>
            <person name="Montanini B."/>
            <person name="Hainaut M."/>
            <person name="Levati E."/>
            <person name="Barry K.W."/>
            <person name="Belfiori B."/>
            <person name="Cichocki N."/>
            <person name="Clum A."/>
            <person name="Dockter R.B."/>
            <person name="Fauchery L."/>
            <person name="Guy J."/>
            <person name="Iotti M."/>
            <person name="Le Tacon F."/>
            <person name="Lindquist E.A."/>
            <person name="Lipzen A."/>
            <person name="Malagnac F."/>
            <person name="Mello A."/>
            <person name="Molinier V."/>
            <person name="Miyauchi S."/>
            <person name="Poulain J."/>
            <person name="Riccioni C."/>
            <person name="Rubini A."/>
            <person name="Sitrit Y."/>
            <person name="Splivallo R."/>
            <person name="Traeger S."/>
            <person name="Wang M."/>
            <person name="Zifcakova L."/>
            <person name="Wipf D."/>
            <person name="Zambonelli A."/>
            <person name="Paolocci F."/>
            <person name="Nowrousian M."/>
            <person name="Ottonello S."/>
            <person name="Baldrian P."/>
            <person name="Spatafora J.W."/>
            <person name="Henrissat B."/>
            <person name="Nagy L.G."/>
            <person name="Aury J.M."/>
            <person name="Wincker P."/>
            <person name="Grigoriev I.V."/>
            <person name="Bonfante P."/>
            <person name="Martin F.M."/>
        </authorList>
    </citation>
    <scope>NUCLEOTIDE SEQUENCE [LARGE SCALE GENOMIC DNA]</scope>
    <source>
        <strain evidence="2 3">120613-1</strain>
    </source>
</reference>
<evidence type="ECO:0000256" key="1">
    <source>
        <dbReference type="SAM" id="SignalP"/>
    </source>
</evidence>
<dbReference type="EMBL" id="ML120795">
    <property type="protein sequence ID" value="RPA88564.1"/>
    <property type="molecule type" value="Genomic_DNA"/>
</dbReference>
<gene>
    <name evidence="2" type="ORF">L873DRAFT_1824335</name>
</gene>
<name>A0A3N4J3U7_9PEZI</name>
<accession>A0A3N4J3U7</accession>
<dbReference type="AlphaFoldDB" id="A0A3N4J3U7"/>
<keyword evidence="3" id="KW-1185">Reference proteome</keyword>
<keyword evidence="1" id="KW-0732">Signal</keyword>
<organism evidence="2 3">
    <name type="scientific">Choiromyces venosus 120613-1</name>
    <dbReference type="NCBI Taxonomy" id="1336337"/>
    <lineage>
        <taxon>Eukaryota</taxon>
        <taxon>Fungi</taxon>
        <taxon>Dikarya</taxon>
        <taxon>Ascomycota</taxon>
        <taxon>Pezizomycotina</taxon>
        <taxon>Pezizomycetes</taxon>
        <taxon>Pezizales</taxon>
        <taxon>Tuberaceae</taxon>
        <taxon>Choiromyces</taxon>
    </lineage>
</organism>
<evidence type="ECO:0008006" key="4">
    <source>
        <dbReference type="Google" id="ProtNLM"/>
    </source>
</evidence>
<dbReference type="OrthoDB" id="5472830at2759"/>
<evidence type="ECO:0000313" key="3">
    <source>
        <dbReference type="Proteomes" id="UP000276215"/>
    </source>
</evidence>
<dbReference type="Proteomes" id="UP000276215">
    <property type="component" value="Unassembled WGS sequence"/>
</dbReference>
<protein>
    <recommendedName>
        <fullName evidence="4">Secreted protein</fullName>
    </recommendedName>
</protein>